<reference evidence="3" key="2">
    <citation type="submission" date="2021-09" db="EMBL/GenBank/DDBJ databases">
        <authorList>
            <person name="Jia N."/>
            <person name="Wang J."/>
            <person name="Shi W."/>
            <person name="Du L."/>
            <person name="Sun Y."/>
            <person name="Zhan W."/>
            <person name="Jiang J."/>
            <person name="Wang Q."/>
            <person name="Zhang B."/>
            <person name="Ji P."/>
            <person name="Sakyi L.B."/>
            <person name="Cui X."/>
            <person name="Yuan T."/>
            <person name="Jiang B."/>
            <person name="Yang W."/>
            <person name="Lam T.T.-Y."/>
            <person name="Chang Q."/>
            <person name="Ding S."/>
            <person name="Wang X."/>
            <person name="Zhu J."/>
            <person name="Ruan X."/>
            <person name="Zhao L."/>
            <person name="Wei J."/>
            <person name="Que T."/>
            <person name="Du C."/>
            <person name="Cheng J."/>
            <person name="Dai P."/>
            <person name="Han X."/>
            <person name="Huang E."/>
            <person name="Gao Y."/>
            <person name="Liu J."/>
            <person name="Shao H."/>
            <person name="Ye R."/>
            <person name="Li L."/>
            <person name="Wei W."/>
            <person name="Wang X."/>
            <person name="Wang C."/>
            <person name="Huo Q."/>
            <person name="Li W."/>
            <person name="Guo W."/>
            <person name="Chen H."/>
            <person name="Chen S."/>
            <person name="Zhou L."/>
            <person name="Zhou L."/>
            <person name="Ni X."/>
            <person name="Tian J."/>
            <person name="Zhou Y."/>
            <person name="Sheng Y."/>
            <person name="Liu T."/>
            <person name="Pan Y."/>
            <person name="Xia L."/>
            <person name="Li J."/>
            <person name="Zhao F."/>
            <person name="Cao W."/>
        </authorList>
    </citation>
    <scope>NUCLEOTIDE SEQUENCE</scope>
    <source>
        <strain evidence="3">Rsan-2018</strain>
        <tissue evidence="3">Larvae</tissue>
    </source>
</reference>
<accession>A0A9D4PHJ8</accession>
<evidence type="ECO:0000256" key="1">
    <source>
        <dbReference type="SAM" id="MobiDB-lite"/>
    </source>
</evidence>
<evidence type="ECO:0000313" key="3">
    <source>
        <dbReference type="EMBL" id="KAH7943140.1"/>
    </source>
</evidence>
<keyword evidence="2" id="KW-0732">Signal</keyword>
<evidence type="ECO:0000313" key="4">
    <source>
        <dbReference type="Proteomes" id="UP000821837"/>
    </source>
</evidence>
<name>A0A9D4PHJ8_RHISA</name>
<dbReference type="AlphaFoldDB" id="A0A9D4PHJ8"/>
<feature type="signal peptide" evidence="2">
    <location>
        <begin position="1"/>
        <end position="16"/>
    </location>
</feature>
<evidence type="ECO:0008006" key="5">
    <source>
        <dbReference type="Google" id="ProtNLM"/>
    </source>
</evidence>
<keyword evidence="4" id="KW-1185">Reference proteome</keyword>
<feature type="compositionally biased region" description="Basic and acidic residues" evidence="1">
    <location>
        <begin position="66"/>
        <end position="75"/>
    </location>
</feature>
<sequence>MKKSLLVCFAIVVVLGWNHPMTYLTKLTQQMKEPQEPEVMPETYGYYGGSEDTEGQDMRPLGSADQEGRIERDDIYDAGDYGDNGEERNDEASFEEEK</sequence>
<organism evidence="3 4">
    <name type="scientific">Rhipicephalus sanguineus</name>
    <name type="common">Brown dog tick</name>
    <name type="synonym">Ixodes sanguineus</name>
    <dbReference type="NCBI Taxonomy" id="34632"/>
    <lineage>
        <taxon>Eukaryota</taxon>
        <taxon>Metazoa</taxon>
        <taxon>Ecdysozoa</taxon>
        <taxon>Arthropoda</taxon>
        <taxon>Chelicerata</taxon>
        <taxon>Arachnida</taxon>
        <taxon>Acari</taxon>
        <taxon>Parasitiformes</taxon>
        <taxon>Ixodida</taxon>
        <taxon>Ixodoidea</taxon>
        <taxon>Ixodidae</taxon>
        <taxon>Rhipicephalinae</taxon>
        <taxon>Rhipicephalus</taxon>
        <taxon>Rhipicephalus</taxon>
    </lineage>
</organism>
<evidence type="ECO:0000256" key="2">
    <source>
        <dbReference type="SAM" id="SignalP"/>
    </source>
</evidence>
<comment type="caution">
    <text evidence="3">The sequence shown here is derived from an EMBL/GenBank/DDBJ whole genome shotgun (WGS) entry which is preliminary data.</text>
</comment>
<protein>
    <recommendedName>
        <fullName evidence="5">Secreted protein</fullName>
    </recommendedName>
</protein>
<dbReference type="Proteomes" id="UP000821837">
    <property type="component" value="Unassembled WGS sequence"/>
</dbReference>
<proteinExistence type="predicted"/>
<reference evidence="3" key="1">
    <citation type="journal article" date="2020" name="Cell">
        <title>Large-Scale Comparative Analyses of Tick Genomes Elucidate Their Genetic Diversity and Vector Capacities.</title>
        <authorList>
            <consortium name="Tick Genome and Microbiome Consortium (TIGMIC)"/>
            <person name="Jia N."/>
            <person name="Wang J."/>
            <person name="Shi W."/>
            <person name="Du L."/>
            <person name="Sun Y."/>
            <person name="Zhan W."/>
            <person name="Jiang J.F."/>
            <person name="Wang Q."/>
            <person name="Zhang B."/>
            <person name="Ji P."/>
            <person name="Bell-Sakyi L."/>
            <person name="Cui X.M."/>
            <person name="Yuan T.T."/>
            <person name="Jiang B.G."/>
            <person name="Yang W.F."/>
            <person name="Lam T.T."/>
            <person name="Chang Q.C."/>
            <person name="Ding S.J."/>
            <person name="Wang X.J."/>
            <person name="Zhu J.G."/>
            <person name="Ruan X.D."/>
            <person name="Zhao L."/>
            <person name="Wei J.T."/>
            <person name="Ye R.Z."/>
            <person name="Que T.C."/>
            <person name="Du C.H."/>
            <person name="Zhou Y.H."/>
            <person name="Cheng J.X."/>
            <person name="Dai P.F."/>
            <person name="Guo W.B."/>
            <person name="Han X.H."/>
            <person name="Huang E.J."/>
            <person name="Li L.F."/>
            <person name="Wei W."/>
            <person name="Gao Y.C."/>
            <person name="Liu J.Z."/>
            <person name="Shao H.Z."/>
            <person name="Wang X."/>
            <person name="Wang C.C."/>
            <person name="Yang T.C."/>
            <person name="Huo Q.B."/>
            <person name="Li W."/>
            <person name="Chen H.Y."/>
            <person name="Chen S.E."/>
            <person name="Zhou L.G."/>
            <person name="Ni X.B."/>
            <person name="Tian J.H."/>
            <person name="Sheng Y."/>
            <person name="Liu T."/>
            <person name="Pan Y.S."/>
            <person name="Xia L.Y."/>
            <person name="Li J."/>
            <person name="Zhao F."/>
            <person name="Cao W.C."/>
        </authorList>
    </citation>
    <scope>NUCLEOTIDE SEQUENCE</scope>
    <source>
        <strain evidence="3">Rsan-2018</strain>
    </source>
</reference>
<feature type="region of interest" description="Disordered" evidence="1">
    <location>
        <begin position="30"/>
        <end position="98"/>
    </location>
</feature>
<dbReference type="VEuPathDB" id="VectorBase:RSAN_042004"/>
<dbReference type="EMBL" id="JABSTV010001253">
    <property type="protein sequence ID" value="KAH7943140.1"/>
    <property type="molecule type" value="Genomic_DNA"/>
</dbReference>
<feature type="chain" id="PRO_5039094407" description="Secreted protein" evidence="2">
    <location>
        <begin position="17"/>
        <end position="98"/>
    </location>
</feature>
<gene>
    <name evidence="3" type="ORF">HPB52_005697</name>
</gene>